<dbReference type="AlphaFoldDB" id="I0L9M4"/>
<feature type="compositionally biased region" description="Basic and acidic residues" evidence="1">
    <location>
        <begin position="239"/>
        <end position="254"/>
    </location>
</feature>
<evidence type="ECO:0000313" key="3">
    <source>
        <dbReference type="Proteomes" id="UP000003448"/>
    </source>
</evidence>
<feature type="compositionally biased region" description="Basic residues" evidence="1">
    <location>
        <begin position="86"/>
        <end position="102"/>
    </location>
</feature>
<evidence type="ECO:0000313" key="2">
    <source>
        <dbReference type="EMBL" id="CCH20521.1"/>
    </source>
</evidence>
<name>I0L9M4_9ACTN</name>
<feature type="compositionally biased region" description="Basic and acidic residues" evidence="1">
    <location>
        <begin position="103"/>
        <end position="144"/>
    </location>
</feature>
<evidence type="ECO:0000256" key="1">
    <source>
        <dbReference type="SAM" id="MobiDB-lite"/>
    </source>
</evidence>
<reference evidence="3" key="1">
    <citation type="journal article" date="2012" name="J. Bacteriol.">
        <title>Genome Sequence of Micromonospora lupini Lupac 08, Isolated from Root Nodules of Lupinus angustifolius.</title>
        <authorList>
            <person name="Alonso-Vega P."/>
            <person name="Normand P."/>
            <person name="Bacigalupe R."/>
            <person name="Pujic P."/>
            <person name="Lajus A."/>
            <person name="Vallenet D."/>
            <person name="Carro L."/>
            <person name="Coll P."/>
            <person name="Trujillo M.E."/>
        </authorList>
    </citation>
    <scope>NUCLEOTIDE SEQUENCE [LARGE SCALE GENOMIC DNA]</scope>
    <source>
        <strain evidence="3">Lupac 08</strain>
    </source>
</reference>
<feature type="compositionally biased region" description="Basic residues" evidence="1">
    <location>
        <begin position="225"/>
        <end position="237"/>
    </location>
</feature>
<feature type="compositionally biased region" description="Basic residues" evidence="1">
    <location>
        <begin position="8"/>
        <end position="25"/>
    </location>
</feature>
<feature type="compositionally biased region" description="Basic residues" evidence="1">
    <location>
        <begin position="37"/>
        <end position="66"/>
    </location>
</feature>
<accession>I0L9M4</accession>
<keyword evidence="3" id="KW-1185">Reference proteome</keyword>
<feature type="region of interest" description="Disordered" evidence="1">
    <location>
        <begin position="200"/>
        <end position="254"/>
    </location>
</feature>
<proteinExistence type="predicted"/>
<dbReference type="Proteomes" id="UP000003448">
    <property type="component" value="Unassembled WGS sequence"/>
</dbReference>
<protein>
    <submittedName>
        <fullName evidence="2">Uncharacterized protein</fullName>
    </submittedName>
</protein>
<feature type="region of interest" description="Disordered" evidence="1">
    <location>
        <begin position="1"/>
        <end position="160"/>
    </location>
</feature>
<sequence length="276" mass="31366">MALDRLRRQLHQAGRRQRLRQRRLRQGGARPDQPRRLPLRHGGRPARRTPLRRRRNDLGTHQRRPPPVRQPDRGVDRRPACLRTCLPRHQRSRHPGRRPHRRHADDAPADHAPADDTASDHAPADDTAPDHAPADDTAPDHAASDDTASDHAASGWWVRGDLPGDRLLVGRVPGRGGGQQPGHPAHRRMDARLDLPQRPADQSALGRHPHPDRSGRLGGGQRLERRARRRRQHHYRLPRLLDRQQRAAGHRDLHESLTRWPGVVRATREHRSAGAA</sequence>
<dbReference type="EMBL" id="CAIE01000039">
    <property type="protein sequence ID" value="CCH20521.1"/>
    <property type="molecule type" value="Genomic_DNA"/>
</dbReference>
<feature type="compositionally biased region" description="Basic and acidic residues" evidence="1">
    <location>
        <begin position="70"/>
        <end position="79"/>
    </location>
</feature>
<organism evidence="2 3">
    <name type="scientific">Micromonospora lupini str. Lupac 08</name>
    <dbReference type="NCBI Taxonomy" id="1150864"/>
    <lineage>
        <taxon>Bacteria</taxon>
        <taxon>Bacillati</taxon>
        <taxon>Actinomycetota</taxon>
        <taxon>Actinomycetes</taxon>
        <taxon>Micromonosporales</taxon>
        <taxon>Micromonosporaceae</taxon>
        <taxon>Micromonospora</taxon>
    </lineage>
</organism>
<gene>
    <name evidence="2" type="ORF">MILUP08_45404</name>
</gene>
<comment type="caution">
    <text evidence="2">The sequence shown here is derived from an EMBL/GenBank/DDBJ whole genome shotgun (WGS) entry which is preliminary data.</text>
</comment>